<name>A0A0T6B8G4_9SCAR</name>
<dbReference type="SUPFAM" id="SSF55486">
    <property type="entry name" value="Metalloproteases ('zincins'), catalytic domain"/>
    <property type="match status" value="1"/>
</dbReference>
<comment type="caution">
    <text evidence="10">The sequence shown here is derived from an EMBL/GenBank/DDBJ whole genome shotgun (WGS) entry which is preliminary data.</text>
</comment>
<dbReference type="Gene3D" id="1.10.1370.40">
    <property type="match status" value="1"/>
</dbReference>
<keyword evidence="5 7" id="KW-0862">Zinc</keyword>
<keyword evidence="6 7" id="KW-0482">Metalloprotease</keyword>
<evidence type="ECO:0000256" key="5">
    <source>
        <dbReference type="ARBA" id="ARBA00022833"/>
    </source>
</evidence>
<keyword evidence="2 7" id="KW-0645">Protease</keyword>
<proteinExistence type="inferred from homology"/>
<dbReference type="GO" id="GO:0006508">
    <property type="term" value="P:proteolysis"/>
    <property type="evidence" value="ECO:0007669"/>
    <property type="project" value="UniProtKB-KW"/>
</dbReference>
<dbReference type="FunFam" id="1.10.1370.40:FF:000008">
    <property type="entry name" value="Oligopeptidase, putative"/>
    <property type="match status" value="1"/>
</dbReference>
<reference evidence="10 11" key="1">
    <citation type="submission" date="2015-09" db="EMBL/GenBank/DDBJ databases">
        <title>Draft genome of the scarab beetle Oryctes borbonicus.</title>
        <authorList>
            <person name="Meyer J.M."/>
            <person name="Markov G.V."/>
            <person name="Baskaran P."/>
            <person name="Herrmann M."/>
            <person name="Sommer R.J."/>
            <person name="Roedelsperger C."/>
        </authorList>
    </citation>
    <scope>NUCLEOTIDE SEQUENCE [LARGE SCALE GENOMIC DNA]</scope>
    <source>
        <strain evidence="10">OB123</strain>
        <tissue evidence="10">Whole animal</tissue>
    </source>
</reference>
<dbReference type="GO" id="GO:0004222">
    <property type="term" value="F:metalloendopeptidase activity"/>
    <property type="evidence" value="ECO:0007669"/>
    <property type="project" value="InterPro"/>
</dbReference>
<dbReference type="InterPro" id="IPR024079">
    <property type="entry name" value="MetalloPept_cat_dom_sf"/>
</dbReference>
<evidence type="ECO:0000256" key="2">
    <source>
        <dbReference type="ARBA" id="ARBA00022670"/>
    </source>
</evidence>
<keyword evidence="11" id="KW-1185">Reference proteome</keyword>
<accession>A0A0T6B8G4</accession>
<comment type="cofactor">
    <cofactor evidence="7">
        <name>Zn(2+)</name>
        <dbReference type="ChEBI" id="CHEBI:29105"/>
    </cofactor>
    <text evidence="7">Binds 1 zinc ion.</text>
</comment>
<dbReference type="CDD" id="cd06456">
    <property type="entry name" value="M3A_DCP"/>
    <property type="match status" value="1"/>
</dbReference>
<evidence type="ECO:0000313" key="11">
    <source>
        <dbReference type="Proteomes" id="UP000051574"/>
    </source>
</evidence>
<dbReference type="Pfam" id="PF01432">
    <property type="entry name" value="Peptidase_M3"/>
    <property type="match status" value="1"/>
</dbReference>
<evidence type="ECO:0000259" key="9">
    <source>
        <dbReference type="Pfam" id="PF01432"/>
    </source>
</evidence>
<dbReference type="OrthoDB" id="534666at2759"/>
<evidence type="ECO:0000256" key="8">
    <source>
        <dbReference type="SAM" id="Coils"/>
    </source>
</evidence>
<feature type="coiled-coil region" evidence="8">
    <location>
        <begin position="182"/>
        <end position="216"/>
    </location>
</feature>
<dbReference type="Gene3D" id="3.40.390.10">
    <property type="entry name" value="Collagenase (Catalytic Domain)"/>
    <property type="match status" value="1"/>
</dbReference>
<feature type="domain" description="Peptidase M3A/M3B catalytic" evidence="9">
    <location>
        <begin position="262"/>
        <end position="716"/>
    </location>
</feature>
<dbReference type="InterPro" id="IPR024077">
    <property type="entry name" value="Neurolysin/TOP_dom2"/>
</dbReference>
<evidence type="ECO:0000256" key="4">
    <source>
        <dbReference type="ARBA" id="ARBA00022801"/>
    </source>
</evidence>
<dbReference type="Proteomes" id="UP000051574">
    <property type="component" value="Unassembled WGS sequence"/>
</dbReference>
<protein>
    <submittedName>
        <fullName evidence="10">Peptidase</fullName>
    </submittedName>
</protein>
<gene>
    <name evidence="10" type="ORF">AMK59_3447</name>
</gene>
<evidence type="ECO:0000256" key="7">
    <source>
        <dbReference type="RuleBase" id="RU003435"/>
    </source>
</evidence>
<dbReference type="GO" id="GO:0046872">
    <property type="term" value="F:metal ion binding"/>
    <property type="evidence" value="ECO:0007669"/>
    <property type="project" value="UniProtKB-UniRule"/>
</dbReference>
<sequence>MSLSRCSTRIFQNRNNLLKLSKRHGYIVLVPEIGEDSLEKNPLIQRDGLPEFNNITIENCMAAIGKQTLEFESDIKKIELELSNLENPDSFKNVIDPIEKLGSSLDMTWGLSKTLYLGNSTLMPTKSYLAIHERARRARAVKFNSPIIYDVILKALESRKDLNDEQTRVAKKFVLEGKLNGINLNEDKKAHLKENLNKLMAERNKFRIKNEIATRQFAHRIHDPQVVSGLPIDLLKSIASNANRLQTGPWTLSLHPHVYVPFMEYCPDREIRWNVWQAMVSRGSGYGDRELETGSNIEEIRFLRRDQAAILGYKTFGDISMETKMAGSVENVLNMLETLRAYAKPAQDAELESMYAFALESGFEGSRMELWDVPYWRRKQRMASFDFSEKSFQKYFPLPTVLNGLFELCERLFNITIKQRTGVSAWHKDVRFYDIFESHSSAPVAGFYLDPYARNEEKIQMPNSGWMVGIQNHSRIADTKPLAALIFNFEPPTAETPTLLQFKDVSLLFHKFGHALQHLLSRTDYSEVSGLSNIEWDAVEVCGHVLAHWLQNESTYKLISSHYKSEDKLPTRMFESLISVHRHTAGLELSRELYLSALDMELHTTKTFWLDLVKKLWPVYRSFPLSKVDSHPCSFTQIFTEEWAAAYYSHIWSRVIAADIYSAFHEVRDNEEQILEVGKRFRHTFLALGGGCHPSEVFRQFRGRDPSPKALLSSLGLRKKVIVT</sequence>
<dbReference type="InterPro" id="IPR034005">
    <property type="entry name" value="M3A_DCP"/>
</dbReference>
<dbReference type="AlphaFoldDB" id="A0A0T6B8G4"/>
<evidence type="ECO:0000313" key="10">
    <source>
        <dbReference type="EMBL" id="KRT83640.1"/>
    </source>
</evidence>
<dbReference type="Gene3D" id="1.10.1370.10">
    <property type="entry name" value="Neurolysin, domain 3"/>
    <property type="match status" value="1"/>
</dbReference>
<comment type="similarity">
    <text evidence="1 7">Belongs to the peptidase M3 family.</text>
</comment>
<evidence type="ECO:0000256" key="6">
    <source>
        <dbReference type="ARBA" id="ARBA00023049"/>
    </source>
</evidence>
<keyword evidence="3 7" id="KW-0479">Metal-binding</keyword>
<dbReference type="EMBL" id="LJIG01009158">
    <property type="protein sequence ID" value="KRT83640.1"/>
    <property type="molecule type" value="Genomic_DNA"/>
</dbReference>
<organism evidence="10 11">
    <name type="scientific">Oryctes borbonicus</name>
    <dbReference type="NCBI Taxonomy" id="1629725"/>
    <lineage>
        <taxon>Eukaryota</taxon>
        <taxon>Metazoa</taxon>
        <taxon>Ecdysozoa</taxon>
        <taxon>Arthropoda</taxon>
        <taxon>Hexapoda</taxon>
        <taxon>Insecta</taxon>
        <taxon>Pterygota</taxon>
        <taxon>Neoptera</taxon>
        <taxon>Endopterygota</taxon>
        <taxon>Coleoptera</taxon>
        <taxon>Polyphaga</taxon>
        <taxon>Scarabaeiformia</taxon>
        <taxon>Scarabaeidae</taxon>
        <taxon>Dynastinae</taxon>
        <taxon>Oryctes</taxon>
    </lineage>
</organism>
<keyword evidence="8" id="KW-0175">Coiled coil</keyword>
<keyword evidence="4 7" id="KW-0378">Hydrolase</keyword>
<dbReference type="InterPro" id="IPR045090">
    <property type="entry name" value="Pept_M3A_M3B"/>
</dbReference>
<dbReference type="FunFam" id="3.40.390.10:FF:000063">
    <property type="entry name" value="Putative cytosolic oligopeptidase A-like Protein"/>
    <property type="match status" value="1"/>
</dbReference>
<dbReference type="FunFam" id="1.10.1370.40:FF:000011">
    <property type="entry name" value="Putative cytosolic oligopeptidase A-like Protein"/>
    <property type="match status" value="1"/>
</dbReference>
<dbReference type="PANTHER" id="PTHR11804:SF83">
    <property type="entry name" value="LD37516P"/>
    <property type="match status" value="1"/>
</dbReference>
<evidence type="ECO:0000256" key="1">
    <source>
        <dbReference type="ARBA" id="ARBA00006040"/>
    </source>
</evidence>
<dbReference type="PANTHER" id="PTHR11804">
    <property type="entry name" value="PROTEASE M3 THIMET OLIGOPEPTIDASE-RELATED"/>
    <property type="match status" value="1"/>
</dbReference>
<dbReference type="InterPro" id="IPR001567">
    <property type="entry name" value="Pept_M3A_M3B_dom"/>
</dbReference>
<evidence type="ECO:0000256" key="3">
    <source>
        <dbReference type="ARBA" id="ARBA00022723"/>
    </source>
</evidence>